<evidence type="ECO:0000313" key="13">
    <source>
        <dbReference type="Proteomes" id="UP001194469"/>
    </source>
</evidence>
<evidence type="ECO:0000313" key="12">
    <source>
        <dbReference type="EMBL" id="MBG3876823.1"/>
    </source>
</evidence>
<dbReference type="PANTHER" id="PTHR33202">
    <property type="entry name" value="ZINC UPTAKE REGULATION PROTEIN"/>
    <property type="match status" value="1"/>
</dbReference>
<evidence type="ECO:0000256" key="3">
    <source>
        <dbReference type="ARBA" id="ARBA00011738"/>
    </source>
</evidence>
<reference evidence="12 13" key="1">
    <citation type="submission" date="2019-08" db="EMBL/GenBank/DDBJ databases">
        <authorList>
            <person name="Luo N."/>
        </authorList>
    </citation>
    <scope>NUCLEOTIDE SEQUENCE [LARGE SCALE GENOMIC DNA]</scope>
    <source>
        <strain evidence="12 13">NCIMB 9442</strain>
    </source>
</reference>
<dbReference type="CDD" id="cd07153">
    <property type="entry name" value="Fur_like"/>
    <property type="match status" value="1"/>
</dbReference>
<keyword evidence="9" id="KW-0805">Transcription regulation</keyword>
<keyword evidence="5" id="KW-0963">Cytoplasm</keyword>
<dbReference type="Gene3D" id="1.10.10.10">
    <property type="entry name" value="Winged helix-like DNA-binding domain superfamily/Winged helix DNA-binding domain"/>
    <property type="match status" value="1"/>
</dbReference>
<dbReference type="Gene3D" id="3.30.1490.190">
    <property type="match status" value="1"/>
</dbReference>
<evidence type="ECO:0000256" key="6">
    <source>
        <dbReference type="ARBA" id="ARBA00022491"/>
    </source>
</evidence>
<organism evidence="12 13">
    <name type="scientific">Nitratidesulfovibrio oxamicus</name>
    <dbReference type="NCBI Taxonomy" id="32016"/>
    <lineage>
        <taxon>Bacteria</taxon>
        <taxon>Pseudomonadati</taxon>
        <taxon>Thermodesulfobacteriota</taxon>
        <taxon>Desulfovibrionia</taxon>
        <taxon>Desulfovibrionales</taxon>
        <taxon>Desulfovibrionaceae</taxon>
        <taxon>Nitratidesulfovibrio</taxon>
    </lineage>
</organism>
<dbReference type="InterPro" id="IPR036390">
    <property type="entry name" value="WH_DNA-bd_sf"/>
</dbReference>
<evidence type="ECO:0000256" key="4">
    <source>
        <dbReference type="ARBA" id="ARBA00020910"/>
    </source>
</evidence>
<comment type="subcellular location">
    <subcellularLocation>
        <location evidence="1">Cytoplasm</location>
    </subcellularLocation>
</comment>
<proteinExistence type="inferred from homology"/>
<dbReference type="Pfam" id="PF01475">
    <property type="entry name" value="FUR"/>
    <property type="match status" value="1"/>
</dbReference>
<dbReference type="InterPro" id="IPR043135">
    <property type="entry name" value="Fur_C"/>
</dbReference>
<comment type="similarity">
    <text evidence="2">Belongs to the Fur family.</text>
</comment>
<accession>A0ABS0J4Y7</accession>
<keyword evidence="10" id="KW-0238">DNA-binding</keyword>
<comment type="caution">
    <text evidence="12">The sequence shown here is derived from an EMBL/GenBank/DDBJ whole genome shotgun (WGS) entry which is preliminary data.</text>
</comment>
<keyword evidence="7" id="KW-0479">Metal-binding</keyword>
<evidence type="ECO:0000256" key="2">
    <source>
        <dbReference type="ARBA" id="ARBA00007957"/>
    </source>
</evidence>
<comment type="subunit">
    <text evidence="3">Homodimer.</text>
</comment>
<evidence type="ECO:0000256" key="1">
    <source>
        <dbReference type="ARBA" id="ARBA00004496"/>
    </source>
</evidence>
<keyword evidence="13" id="KW-1185">Reference proteome</keyword>
<evidence type="ECO:0000256" key="11">
    <source>
        <dbReference type="ARBA" id="ARBA00023163"/>
    </source>
</evidence>
<evidence type="ECO:0000256" key="5">
    <source>
        <dbReference type="ARBA" id="ARBA00022490"/>
    </source>
</evidence>
<evidence type="ECO:0000256" key="10">
    <source>
        <dbReference type="ARBA" id="ARBA00023125"/>
    </source>
</evidence>
<dbReference type="RefSeq" id="WP_012612496.1">
    <property type="nucleotide sequence ID" value="NZ_VRYY01000171.1"/>
</dbReference>
<dbReference type="InterPro" id="IPR002481">
    <property type="entry name" value="FUR"/>
</dbReference>
<dbReference type="SUPFAM" id="SSF46785">
    <property type="entry name" value="Winged helix' DNA-binding domain"/>
    <property type="match status" value="1"/>
</dbReference>
<dbReference type="PANTHER" id="PTHR33202:SF2">
    <property type="entry name" value="FERRIC UPTAKE REGULATION PROTEIN"/>
    <property type="match status" value="1"/>
</dbReference>
<dbReference type="EMBL" id="VRYY01000171">
    <property type="protein sequence ID" value="MBG3876823.1"/>
    <property type="molecule type" value="Genomic_DNA"/>
</dbReference>
<sequence>MKQAIDVFHEYIARNGLKVTPQRMLIVEVFMSAGGHLTTEELYERVKATDPSVGQATVYRTMKLLCDSGLAKEVHFGDGVARYEQKYGSKHHDHLICEACGENIEVLDDEIERLQEDLARRHGYVLTSHRMYLFGVCGKCRSDGKRRPARED</sequence>
<protein>
    <recommendedName>
        <fullName evidence="4">Ferric uptake regulation protein</fullName>
    </recommendedName>
</protein>
<evidence type="ECO:0000256" key="9">
    <source>
        <dbReference type="ARBA" id="ARBA00023015"/>
    </source>
</evidence>
<dbReference type="Proteomes" id="UP001194469">
    <property type="component" value="Unassembled WGS sequence"/>
</dbReference>
<keyword evidence="8" id="KW-0862">Zinc</keyword>
<evidence type="ECO:0000256" key="7">
    <source>
        <dbReference type="ARBA" id="ARBA00022723"/>
    </source>
</evidence>
<keyword evidence="11" id="KW-0804">Transcription</keyword>
<evidence type="ECO:0000256" key="8">
    <source>
        <dbReference type="ARBA" id="ARBA00022833"/>
    </source>
</evidence>
<name>A0ABS0J4Y7_9BACT</name>
<keyword evidence="6" id="KW-0678">Repressor</keyword>
<gene>
    <name evidence="12" type="ORF">FVW20_07245</name>
</gene>
<dbReference type="InterPro" id="IPR036388">
    <property type="entry name" value="WH-like_DNA-bd_sf"/>
</dbReference>